<sequence length="470" mass="54595">MSESLVSESSGTNRRRQRSVVWEHFKRIENSQDKAECLYCGAIIGCSTTQGTSGMHNHLSRCKNYPYANMEKRQRSALNESVGVSSSISAGPWKFDQDASRKDLAAMFIIGELPFKFVELEAFRKFVSRIQPKFLIISRNTLREDCYKLYLEERSKLKKYFSDISPRVCLTTDTWTSCQNLSYMCLTAHFVDADWKLQKKILNFCQIPGHSTEIIGKGVEKCLTSWGIKSIFYITVDNASSNDSGVQYLKKRLNSWNALILSDDLLHVRCCAHIFSLIVREYLKDIDDSIVRIRSAVRYVRSSPSRLQRFKECILLENIDSNNLVCLDVETRWNSTYLMLEVALKFRNAFISLDIQDRRFAEELSKVRGLPTDDDWDYARRFLPFLKLFYDATLKVSGSSYVTCNDMAKDVYGIYMMIDKYCGDENRSLQEIAKRMKIKFNKYFGNVNNINLTWFIACLLDPRHKMEYVK</sequence>
<dbReference type="InterPro" id="IPR052035">
    <property type="entry name" value="ZnF_BED_domain_contain"/>
</dbReference>
<dbReference type="Pfam" id="PF02892">
    <property type="entry name" value="zf-BED"/>
    <property type="match status" value="1"/>
</dbReference>
<dbReference type="GO" id="GO:0003677">
    <property type="term" value="F:DNA binding"/>
    <property type="evidence" value="ECO:0007669"/>
    <property type="project" value="UniProtKB-KW"/>
</dbReference>
<dbReference type="SUPFAM" id="SSF53098">
    <property type="entry name" value="Ribonuclease H-like"/>
    <property type="match status" value="1"/>
</dbReference>
<evidence type="ECO:0000256" key="3">
    <source>
        <dbReference type="ARBA" id="ARBA00022833"/>
    </source>
</evidence>
<dbReference type="AlphaFoldDB" id="A0ABD3KBU2"/>
<evidence type="ECO:0000259" key="8">
    <source>
        <dbReference type="PROSITE" id="PS50808"/>
    </source>
</evidence>
<dbReference type="SMART" id="SM00614">
    <property type="entry name" value="ZnF_BED"/>
    <property type="match status" value="1"/>
</dbReference>
<dbReference type="InterPro" id="IPR003656">
    <property type="entry name" value="Znf_BED"/>
</dbReference>
<dbReference type="GO" id="GO:0008270">
    <property type="term" value="F:zinc ion binding"/>
    <property type="evidence" value="ECO:0007669"/>
    <property type="project" value="UniProtKB-KW"/>
</dbReference>
<evidence type="ECO:0000256" key="7">
    <source>
        <dbReference type="PROSITE-ProRule" id="PRU00027"/>
    </source>
</evidence>
<proteinExistence type="predicted"/>
<feature type="domain" description="BED-type" evidence="8">
    <location>
        <begin position="16"/>
        <end position="69"/>
    </location>
</feature>
<evidence type="ECO:0000313" key="9">
    <source>
        <dbReference type="EMBL" id="KAL3733050.1"/>
    </source>
</evidence>
<dbReference type="PANTHER" id="PTHR46481:SF8">
    <property type="entry name" value="ZINC FINGER BED DOMAIN-CONTAINING PROTEIN RICESLEEPER 1-LIKE"/>
    <property type="match status" value="1"/>
</dbReference>
<dbReference type="EMBL" id="JBJKBG010000006">
    <property type="protein sequence ID" value="KAL3733050.1"/>
    <property type="molecule type" value="Genomic_DNA"/>
</dbReference>
<keyword evidence="4" id="KW-0805">Transcription regulation</keyword>
<evidence type="ECO:0000256" key="5">
    <source>
        <dbReference type="ARBA" id="ARBA00023125"/>
    </source>
</evidence>
<dbReference type="PROSITE" id="PS50808">
    <property type="entry name" value="ZF_BED"/>
    <property type="match status" value="1"/>
</dbReference>
<dbReference type="SUPFAM" id="SSF57667">
    <property type="entry name" value="beta-beta-alpha zinc fingers"/>
    <property type="match status" value="1"/>
</dbReference>
<evidence type="ECO:0000256" key="1">
    <source>
        <dbReference type="ARBA" id="ARBA00022723"/>
    </source>
</evidence>
<dbReference type="InterPro" id="IPR012337">
    <property type="entry name" value="RNaseH-like_sf"/>
</dbReference>
<evidence type="ECO:0000313" key="10">
    <source>
        <dbReference type="Proteomes" id="UP001634007"/>
    </source>
</evidence>
<evidence type="ECO:0000256" key="4">
    <source>
        <dbReference type="ARBA" id="ARBA00023015"/>
    </source>
</evidence>
<dbReference type="InterPro" id="IPR025525">
    <property type="entry name" value="hAT-like_transposase_RNase-H"/>
</dbReference>
<dbReference type="InterPro" id="IPR036236">
    <property type="entry name" value="Znf_C2H2_sf"/>
</dbReference>
<keyword evidence="10" id="KW-1185">Reference proteome</keyword>
<comment type="caution">
    <text evidence="9">The sequence shown here is derived from an EMBL/GenBank/DDBJ whole genome shotgun (WGS) entry which is preliminary data.</text>
</comment>
<dbReference type="PANTHER" id="PTHR46481">
    <property type="entry name" value="ZINC FINGER BED DOMAIN-CONTAINING PROTEIN 4"/>
    <property type="match status" value="1"/>
</dbReference>
<organism evidence="9 10">
    <name type="scientific">Eucalyptus globulus</name>
    <name type="common">Tasmanian blue gum</name>
    <dbReference type="NCBI Taxonomy" id="34317"/>
    <lineage>
        <taxon>Eukaryota</taxon>
        <taxon>Viridiplantae</taxon>
        <taxon>Streptophyta</taxon>
        <taxon>Embryophyta</taxon>
        <taxon>Tracheophyta</taxon>
        <taxon>Spermatophyta</taxon>
        <taxon>Magnoliopsida</taxon>
        <taxon>eudicotyledons</taxon>
        <taxon>Gunneridae</taxon>
        <taxon>Pentapetalae</taxon>
        <taxon>rosids</taxon>
        <taxon>malvids</taxon>
        <taxon>Myrtales</taxon>
        <taxon>Myrtaceae</taxon>
        <taxon>Myrtoideae</taxon>
        <taxon>Eucalypteae</taxon>
        <taxon>Eucalyptus</taxon>
    </lineage>
</organism>
<evidence type="ECO:0000256" key="6">
    <source>
        <dbReference type="ARBA" id="ARBA00023163"/>
    </source>
</evidence>
<dbReference type="Proteomes" id="UP001634007">
    <property type="component" value="Unassembled WGS sequence"/>
</dbReference>
<keyword evidence="5" id="KW-0238">DNA-binding</keyword>
<evidence type="ECO:0000256" key="2">
    <source>
        <dbReference type="ARBA" id="ARBA00022771"/>
    </source>
</evidence>
<name>A0ABD3KBU2_EUCGL</name>
<protein>
    <recommendedName>
        <fullName evidence="8">BED-type domain-containing protein</fullName>
    </recommendedName>
</protein>
<keyword evidence="1" id="KW-0479">Metal-binding</keyword>
<accession>A0ABD3KBU2</accession>
<reference evidence="9 10" key="1">
    <citation type="submission" date="2024-11" db="EMBL/GenBank/DDBJ databases">
        <title>Chromosome-level genome assembly of Eucalyptus globulus Labill. provides insights into its genome evolution.</title>
        <authorList>
            <person name="Li X."/>
        </authorList>
    </citation>
    <scope>NUCLEOTIDE SEQUENCE [LARGE SCALE GENOMIC DNA]</scope>
    <source>
        <strain evidence="9">CL2024</strain>
        <tissue evidence="9">Fresh tender leaves</tissue>
    </source>
</reference>
<keyword evidence="2 7" id="KW-0863">Zinc-finger</keyword>
<gene>
    <name evidence="9" type="ORF">ACJRO7_022554</name>
</gene>
<keyword evidence="6" id="KW-0804">Transcription</keyword>
<keyword evidence="3" id="KW-0862">Zinc</keyword>
<dbReference type="Pfam" id="PF14372">
    <property type="entry name" value="hAT-like_RNase-H"/>
    <property type="match status" value="1"/>
</dbReference>